<sequence length="161" mass="18711">MHFYRRNIKLKLALVRLTFTIILPMFYLLTKFSLTDYVILSAIILIVLSLLPIPFIAIGQEDMVVKKYYLFGLLSFTWTFNPSHEITLQSFETEMISDENAPLLVSSFLGWIITVMPSPALKLQRFQLKSVDIDGNQIQVKLKLNSTEYYLLKNFISKQTH</sequence>
<protein>
    <submittedName>
        <fullName evidence="2">Uncharacterized protein</fullName>
    </submittedName>
</protein>
<feature type="transmembrane region" description="Helical" evidence="1">
    <location>
        <begin position="12"/>
        <end position="30"/>
    </location>
</feature>
<reference evidence="2 3" key="1">
    <citation type="submission" date="2023-07" db="EMBL/GenBank/DDBJ databases">
        <authorList>
            <person name="Lian W.-H."/>
        </authorList>
    </citation>
    <scope>NUCLEOTIDE SEQUENCE [LARGE SCALE GENOMIC DNA]</scope>
    <source>
        <strain evidence="2 3">SYSU DXS3180</strain>
    </source>
</reference>
<name>A0ABV3ZDY5_9BACT</name>
<dbReference type="Proteomes" id="UP001560573">
    <property type="component" value="Unassembled WGS sequence"/>
</dbReference>
<comment type="caution">
    <text evidence="2">The sequence shown here is derived from an EMBL/GenBank/DDBJ whole genome shotgun (WGS) entry which is preliminary data.</text>
</comment>
<gene>
    <name evidence="2" type="ORF">QTN47_11330</name>
</gene>
<keyword evidence="1" id="KW-1133">Transmembrane helix</keyword>
<evidence type="ECO:0000256" key="1">
    <source>
        <dbReference type="SAM" id="Phobius"/>
    </source>
</evidence>
<dbReference type="EMBL" id="JAULBC010000003">
    <property type="protein sequence ID" value="MEX6688091.1"/>
    <property type="molecule type" value="Genomic_DNA"/>
</dbReference>
<feature type="transmembrane region" description="Helical" evidence="1">
    <location>
        <begin position="36"/>
        <end position="57"/>
    </location>
</feature>
<keyword evidence="1" id="KW-0812">Transmembrane</keyword>
<evidence type="ECO:0000313" key="3">
    <source>
        <dbReference type="Proteomes" id="UP001560573"/>
    </source>
</evidence>
<proteinExistence type="predicted"/>
<keyword evidence="1" id="KW-0472">Membrane</keyword>
<accession>A0ABV3ZDY5</accession>
<keyword evidence="3" id="KW-1185">Reference proteome</keyword>
<evidence type="ECO:0000313" key="2">
    <source>
        <dbReference type="EMBL" id="MEX6688091.1"/>
    </source>
</evidence>
<dbReference type="RefSeq" id="WP_369329498.1">
    <property type="nucleotide sequence ID" value="NZ_JAULBC010000003.1"/>
</dbReference>
<organism evidence="2 3">
    <name type="scientific">Danxiaibacter flavus</name>
    <dbReference type="NCBI Taxonomy" id="3049108"/>
    <lineage>
        <taxon>Bacteria</taxon>
        <taxon>Pseudomonadati</taxon>
        <taxon>Bacteroidota</taxon>
        <taxon>Chitinophagia</taxon>
        <taxon>Chitinophagales</taxon>
        <taxon>Chitinophagaceae</taxon>
        <taxon>Danxiaibacter</taxon>
    </lineage>
</organism>